<evidence type="ECO:0000313" key="3">
    <source>
        <dbReference type="Proteomes" id="UP000677054"/>
    </source>
</evidence>
<gene>
    <name evidence="2" type="ORF">DSTB1V02_LOCUS14663</name>
</gene>
<feature type="non-terminal residue" evidence="2">
    <location>
        <position position="1"/>
    </location>
</feature>
<dbReference type="AlphaFoldDB" id="A0A7R9AIR2"/>
<feature type="compositionally biased region" description="Polar residues" evidence="1">
    <location>
        <begin position="1"/>
        <end position="13"/>
    </location>
</feature>
<dbReference type="EMBL" id="LR913790">
    <property type="protein sequence ID" value="CAD7254917.1"/>
    <property type="molecule type" value="Genomic_DNA"/>
</dbReference>
<dbReference type="Proteomes" id="UP000677054">
    <property type="component" value="Unassembled WGS sequence"/>
</dbReference>
<sequence length="83" mass="8993">MLAFSSPQNPSGSTRERSPHSSHCSTPLANHSRAVPRVTRDEEIANGPKEDMDLELLKRLSSEKPVVLEESKGKGKAPPPPPP</sequence>
<name>A0A7R9AIR2_9CRUS</name>
<dbReference type="EMBL" id="CAJPEV010014272">
    <property type="protein sequence ID" value="CAG0906920.1"/>
    <property type="molecule type" value="Genomic_DNA"/>
</dbReference>
<proteinExistence type="predicted"/>
<organism evidence="2">
    <name type="scientific">Darwinula stevensoni</name>
    <dbReference type="NCBI Taxonomy" id="69355"/>
    <lineage>
        <taxon>Eukaryota</taxon>
        <taxon>Metazoa</taxon>
        <taxon>Ecdysozoa</taxon>
        <taxon>Arthropoda</taxon>
        <taxon>Crustacea</taxon>
        <taxon>Oligostraca</taxon>
        <taxon>Ostracoda</taxon>
        <taxon>Podocopa</taxon>
        <taxon>Podocopida</taxon>
        <taxon>Darwinulocopina</taxon>
        <taxon>Darwinuloidea</taxon>
        <taxon>Darwinulidae</taxon>
        <taxon>Darwinula</taxon>
    </lineage>
</organism>
<evidence type="ECO:0000256" key="1">
    <source>
        <dbReference type="SAM" id="MobiDB-lite"/>
    </source>
</evidence>
<accession>A0A7R9AIR2</accession>
<reference evidence="2" key="1">
    <citation type="submission" date="2020-11" db="EMBL/GenBank/DDBJ databases">
        <authorList>
            <person name="Tran Van P."/>
        </authorList>
    </citation>
    <scope>NUCLEOTIDE SEQUENCE</scope>
</reference>
<protein>
    <submittedName>
        <fullName evidence="2">Uncharacterized protein</fullName>
    </submittedName>
</protein>
<feature type="compositionally biased region" description="Basic and acidic residues" evidence="1">
    <location>
        <begin position="38"/>
        <end position="73"/>
    </location>
</feature>
<evidence type="ECO:0000313" key="2">
    <source>
        <dbReference type="EMBL" id="CAD7254917.1"/>
    </source>
</evidence>
<feature type="region of interest" description="Disordered" evidence="1">
    <location>
        <begin position="1"/>
        <end position="83"/>
    </location>
</feature>
<keyword evidence="3" id="KW-1185">Reference proteome</keyword>